<evidence type="ECO:0000313" key="1">
    <source>
        <dbReference type="EMBL" id="EKG20032.1"/>
    </source>
</evidence>
<dbReference type="HOGENOM" id="CLU_062848_1_0_1"/>
<dbReference type="Gene3D" id="3.30.70.100">
    <property type="match status" value="2"/>
</dbReference>
<dbReference type="Proteomes" id="UP000007129">
    <property type="component" value="Unassembled WGS sequence"/>
</dbReference>
<sequence>MASKTSKPRSEMAVTELALLRLRPGASFRAPTLRANLQKAKKAMEDFTQQPFHYFVQVEDPTFFYILGSWPSAKYHFQEWIPSPANQELLELLKDQIDVEWMFHLDVEKSHLPLNAPILAIGRHYIAPDKRTGFSQTFNAVKHNLEGFTAPRKASGGWRLEKEAPDKEEWILFSGWDEVAQHEKFGETEAFQDYGIIRDFVSGFEIRHAKILDI</sequence>
<dbReference type="AlphaFoldDB" id="K2S4Z4"/>
<protein>
    <submittedName>
        <fullName evidence="1">Dimeric alpha-beta barrel</fullName>
    </submittedName>
</protein>
<dbReference type="VEuPathDB" id="FungiDB:MPH_02663"/>
<organism evidence="1 2">
    <name type="scientific">Macrophomina phaseolina (strain MS6)</name>
    <name type="common">Charcoal rot fungus</name>
    <dbReference type="NCBI Taxonomy" id="1126212"/>
    <lineage>
        <taxon>Eukaryota</taxon>
        <taxon>Fungi</taxon>
        <taxon>Dikarya</taxon>
        <taxon>Ascomycota</taxon>
        <taxon>Pezizomycotina</taxon>
        <taxon>Dothideomycetes</taxon>
        <taxon>Dothideomycetes incertae sedis</taxon>
        <taxon>Botryosphaeriales</taxon>
        <taxon>Botryosphaeriaceae</taxon>
        <taxon>Macrophomina</taxon>
    </lineage>
</organism>
<name>K2S4Z4_MACPH</name>
<comment type="caution">
    <text evidence="1">The sequence shown here is derived from an EMBL/GenBank/DDBJ whole genome shotgun (WGS) entry which is preliminary data.</text>
</comment>
<evidence type="ECO:0000313" key="2">
    <source>
        <dbReference type="Proteomes" id="UP000007129"/>
    </source>
</evidence>
<dbReference type="eggNOG" id="ENOG502SEJ8">
    <property type="taxonomic scope" value="Eukaryota"/>
</dbReference>
<dbReference type="PANTHER" id="PTHR42052">
    <property type="entry name" value="ABM DOMAIN-CONTAINING PROTEIN"/>
    <property type="match status" value="1"/>
</dbReference>
<proteinExistence type="predicted"/>
<accession>K2S4Z4</accession>
<dbReference type="PANTHER" id="PTHR42052:SF1">
    <property type="entry name" value="ABM DOMAIN-CONTAINING PROTEIN"/>
    <property type="match status" value="1"/>
</dbReference>
<gene>
    <name evidence="1" type="ORF">MPH_02663</name>
</gene>
<reference evidence="1 2" key="1">
    <citation type="journal article" date="2012" name="BMC Genomics">
        <title>Tools to kill: Genome of one of the most destructive plant pathogenic fungi Macrophomina phaseolina.</title>
        <authorList>
            <person name="Islam M.S."/>
            <person name="Haque M.S."/>
            <person name="Islam M.M."/>
            <person name="Emdad E.M."/>
            <person name="Halim A."/>
            <person name="Hossen Q.M.M."/>
            <person name="Hossain M.Z."/>
            <person name="Ahmed B."/>
            <person name="Rahim S."/>
            <person name="Rahman M.S."/>
            <person name="Alam M.M."/>
            <person name="Hou S."/>
            <person name="Wan X."/>
            <person name="Saito J.A."/>
            <person name="Alam M."/>
        </authorList>
    </citation>
    <scope>NUCLEOTIDE SEQUENCE [LARGE SCALE GENOMIC DNA]</scope>
    <source>
        <strain evidence="1 2">MS6</strain>
    </source>
</reference>
<dbReference type="InParanoid" id="K2S4Z4"/>
<dbReference type="EMBL" id="AHHD01000099">
    <property type="protein sequence ID" value="EKG20032.1"/>
    <property type="molecule type" value="Genomic_DNA"/>
</dbReference>
<dbReference type="OrthoDB" id="3542212at2759"/>